<dbReference type="EMBL" id="PRFA01000078">
    <property type="protein sequence ID" value="PWU88209.1"/>
    <property type="molecule type" value="Genomic_DNA"/>
</dbReference>
<dbReference type="PANTHER" id="PTHR19857">
    <property type="entry name" value="MITOCHONDRIAL DIVISION PROTEIN 1-RELATED"/>
    <property type="match status" value="1"/>
</dbReference>
<evidence type="ECO:0000256" key="1">
    <source>
        <dbReference type="ARBA" id="ARBA00022574"/>
    </source>
</evidence>
<dbReference type="VEuPathDB" id="TriTrypDB:TCDM_01806"/>
<proteinExistence type="inferred from homology"/>
<dbReference type="Gene3D" id="2.130.10.10">
    <property type="entry name" value="YVTN repeat-like/Quinoprotein amine dehydrogenase"/>
    <property type="match status" value="1"/>
</dbReference>
<dbReference type="VEuPathDB" id="TriTrypDB:TcCLB.510857.30"/>
<evidence type="ECO:0000313" key="6">
    <source>
        <dbReference type="EMBL" id="PWU88209.1"/>
    </source>
</evidence>
<dbReference type="InterPro" id="IPR015943">
    <property type="entry name" value="WD40/YVTN_repeat-like_dom_sf"/>
</dbReference>
<dbReference type="VEuPathDB" id="TriTrypDB:BCY84_12560"/>
<keyword evidence="1" id="KW-0853">WD repeat</keyword>
<accession>A0A2V2UVQ6</accession>
<organism evidence="6 7">
    <name type="scientific">Trypanosoma cruzi</name>
    <dbReference type="NCBI Taxonomy" id="5693"/>
    <lineage>
        <taxon>Eukaryota</taxon>
        <taxon>Discoba</taxon>
        <taxon>Euglenozoa</taxon>
        <taxon>Kinetoplastea</taxon>
        <taxon>Metakinetoplastina</taxon>
        <taxon>Trypanosomatida</taxon>
        <taxon>Trypanosomatidae</taxon>
        <taxon>Trypanosoma</taxon>
        <taxon>Schizotrypanum</taxon>
    </lineage>
</organism>
<dbReference type="VEuPathDB" id="TriTrypDB:TcBrA4_0001790"/>
<dbReference type="AlphaFoldDB" id="A0A2V2UVQ6"/>
<gene>
    <name evidence="6" type="ORF">C4B63_78g40</name>
</gene>
<dbReference type="SMART" id="SM00320">
    <property type="entry name" value="WD40"/>
    <property type="match status" value="4"/>
</dbReference>
<dbReference type="VEuPathDB" id="TriTrypDB:Tc_MARK_8190"/>
<keyword evidence="5" id="KW-0175">Coiled coil</keyword>
<dbReference type="InterPro" id="IPR001680">
    <property type="entry name" value="WD40_rpt"/>
</dbReference>
<dbReference type="VEuPathDB" id="TriTrypDB:TCSYLVIO_009692"/>
<dbReference type="VEuPathDB" id="TriTrypDB:TcG_03747"/>
<dbReference type="VEuPathDB" id="TriTrypDB:C3747_199g8"/>
<evidence type="ECO:0000313" key="7">
    <source>
        <dbReference type="Proteomes" id="UP000246121"/>
    </source>
</evidence>
<evidence type="ECO:0000256" key="3">
    <source>
        <dbReference type="ARBA" id="ARBA00022942"/>
    </source>
</evidence>
<dbReference type="InterPro" id="IPR051179">
    <property type="entry name" value="WD_repeat_multifunction"/>
</dbReference>
<comment type="similarity">
    <text evidence="4">Belongs to the WD repeat PAAF1/RPN14 family.</text>
</comment>
<dbReference type="SUPFAM" id="SSF50998">
    <property type="entry name" value="Quinoprotein alcohol dehydrogenase-like"/>
    <property type="match status" value="1"/>
</dbReference>
<keyword evidence="2" id="KW-0677">Repeat</keyword>
<protein>
    <submittedName>
        <fullName evidence="6">Uncharacterized protein</fullName>
    </submittedName>
</protein>
<evidence type="ECO:0000256" key="5">
    <source>
        <dbReference type="SAM" id="Coils"/>
    </source>
</evidence>
<dbReference type="InterPro" id="IPR011047">
    <property type="entry name" value="Quinoprotein_ADH-like_sf"/>
</dbReference>
<dbReference type="PANTHER" id="PTHR19857:SF19">
    <property type="entry name" value="26S PROTEASOME REGULATORY SUBUNIT RPN14"/>
    <property type="match status" value="1"/>
</dbReference>
<evidence type="ECO:0000256" key="2">
    <source>
        <dbReference type="ARBA" id="ARBA00022737"/>
    </source>
</evidence>
<dbReference type="VEuPathDB" id="TriTrypDB:ECC02_000925"/>
<reference evidence="6 7" key="1">
    <citation type="journal article" date="2018" name="Microb. Genom.">
        <title>Expanding an expanded genome: long-read sequencing of Trypanosoma cruzi.</title>
        <authorList>
            <person name="Berna L."/>
            <person name="Rodriguez M."/>
            <person name="Chiribao M.L."/>
            <person name="Parodi-Talice A."/>
            <person name="Pita S."/>
            <person name="Rijo G."/>
            <person name="Alvarez-Valin F."/>
            <person name="Robello C."/>
        </authorList>
    </citation>
    <scope>NUCLEOTIDE SEQUENCE [LARGE SCALE GENOMIC DNA]</scope>
    <source>
        <strain evidence="6 7">Dm28c</strain>
    </source>
</reference>
<evidence type="ECO:0000256" key="4">
    <source>
        <dbReference type="ARBA" id="ARBA00038321"/>
    </source>
</evidence>
<keyword evidence="3" id="KW-0647">Proteasome</keyword>
<comment type="caution">
    <text evidence="6">The sequence shown here is derived from an EMBL/GenBank/DDBJ whole genome shotgun (WGS) entry which is preliminary data.</text>
</comment>
<name>A0A2V2UVQ6_TRYCR</name>
<feature type="coiled-coil region" evidence="5">
    <location>
        <begin position="347"/>
        <end position="525"/>
    </location>
</feature>
<sequence>MTSVVRSGEPSKRPSGMEPVESFKCEARCCCVAGNDVWVTELKGGIAVCDAQRGNVLERIAVGGTDTRVQFKCMVLVHGDEVWAGSINGAIHIFDVPTKRWKQSMTILGVEARAPILSLFFDGFSVLGGSETGRIVQWNPFTKEQVKVFVALAPVTAITVTGGFVVNGGRDGVVQFWDSRSGEVICEHTQDKSAVTSILADSTTSTLWVGRTNGTVSVYTLSVPMSFTGRLSVGNGAVTSMLAVSGKVLATSYDRSVVVFAAKTREEVSRSRTAHNAFIHYAARVYAAEMARIWTIGNDGVIYVWDVAGYFLPCRSSPTISPYDQATVVHDARGALTVENAQLSSRVAESLSRVVDVKEELRKVRDEAHEMRLRLISFENVLKEKEMEIASRTARVKELEEDVNRLQKSVTDSNARVDAVQRETNLLRADHNTAVQDASQTKAQLSAKISENANLKQQLSATCTEKSHLEIRLRDRDAELAQLRAENARLHGAMGQISSSRSAEREMYEKTLANTEGAMRQELNELRRRSQILGSLVVSMEYTIRRKEEEERDMTALMNAFRRRVAERVTDPHLAALLNLTMLRNPDRFDMDCDEHTKELLCDRNGPFIQFLHSLRDRDPDSYGQLLEYLQHPDAGSQFSQLFDKILSLAQKEGNALGDDDIVTFKKSLPVLLDSLNAMKAASNRTEDAGGSVGNISKPGASVANANYLLPPNTAASSNQTGGVAGNVGLGSGASGVYSNGGNAATFSGTATLQPQTSSQQQAGAGAVEAGGALPMNVDDFKTFLRSMNISIEQPDLVGQAPLGLTEDTYVKQLKNTFEFILQTRRDLVQQMGILFKRIVKGRQVVDALTRNAREGLSPTHRPSGSFGGGSGRQNLGSIATSILEELHRFILNLLAVYFTAAEKQRLGLGV</sequence>
<dbReference type="VEuPathDB" id="TriTrypDB:TcCLB.509611.120"/>
<dbReference type="VEuPathDB" id="TriTrypDB:TcCL_NonESM01025"/>
<dbReference type="Proteomes" id="UP000246121">
    <property type="component" value="Unassembled WGS sequence"/>
</dbReference>
<dbReference type="VEuPathDB" id="TriTrypDB:C4B63_78g40"/>
<dbReference type="GO" id="GO:0000502">
    <property type="term" value="C:proteasome complex"/>
    <property type="evidence" value="ECO:0007669"/>
    <property type="project" value="UniProtKB-KW"/>
</dbReference>